<accession>A0AAV2NUU0</accession>
<evidence type="ECO:0000313" key="1">
    <source>
        <dbReference type="EMBL" id="CAL1683568.1"/>
    </source>
</evidence>
<sequence>MAVHALGKDILNYVVSLANRGILSAYPLSLSAPPQFLCAAKLMPLGTVSNLRREYPTILALKSLMRTPESTAVVRSILSGAFCNSRSRVQRGVLK</sequence>
<dbReference type="EMBL" id="OZ034827">
    <property type="protein sequence ID" value="CAL1683568.1"/>
    <property type="molecule type" value="Genomic_DNA"/>
</dbReference>
<name>A0AAV2NUU0_9HYME</name>
<reference evidence="1" key="1">
    <citation type="submission" date="2024-04" db="EMBL/GenBank/DDBJ databases">
        <authorList>
            <consortium name="Molecular Ecology Group"/>
        </authorList>
    </citation>
    <scope>NUCLEOTIDE SEQUENCE</scope>
</reference>
<protein>
    <submittedName>
        <fullName evidence="1">Uncharacterized protein</fullName>
    </submittedName>
</protein>
<proteinExistence type="predicted"/>
<dbReference type="AlphaFoldDB" id="A0AAV2NUU0"/>
<dbReference type="Proteomes" id="UP001497644">
    <property type="component" value="Chromosome 4"/>
</dbReference>
<evidence type="ECO:0000313" key="2">
    <source>
        <dbReference type="Proteomes" id="UP001497644"/>
    </source>
</evidence>
<gene>
    <name evidence="1" type="ORF">LPLAT_LOCUS9268</name>
</gene>
<keyword evidence="2" id="KW-1185">Reference proteome</keyword>
<organism evidence="1 2">
    <name type="scientific">Lasius platythorax</name>
    <dbReference type="NCBI Taxonomy" id="488582"/>
    <lineage>
        <taxon>Eukaryota</taxon>
        <taxon>Metazoa</taxon>
        <taxon>Ecdysozoa</taxon>
        <taxon>Arthropoda</taxon>
        <taxon>Hexapoda</taxon>
        <taxon>Insecta</taxon>
        <taxon>Pterygota</taxon>
        <taxon>Neoptera</taxon>
        <taxon>Endopterygota</taxon>
        <taxon>Hymenoptera</taxon>
        <taxon>Apocrita</taxon>
        <taxon>Aculeata</taxon>
        <taxon>Formicoidea</taxon>
        <taxon>Formicidae</taxon>
        <taxon>Formicinae</taxon>
        <taxon>Lasius</taxon>
        <taxon>Lasius</taxon>
    </lineage>
</organism>